<sequence length="417" mass="47099">MFEWFQRGQIRYHNEDVIAEVTFRGESLRPAHPVTEKVLQDQQNLESTLAREGLKSDARNKGKGKNTVSVAEALDNACFPRTLKYDEHTLQDIALNIHKDSATRPLFEAIYRANSECLSPQFNHTSTLQLNLLKQELLEAIEQFERDQLYNDKSKLQNKFNSTQLEVCKRVLEQTRSLIRCANSISGVIATLAIEADLLAQTGLADSVHKDKSFPFHSRKSSKIDYPANLFREQLPQIVSEHARKISNTPRLNTVGSAFQLGQAREALIARLETYLGHRARLVSETTGMYTVTRKYQAIDRGMFYNKELQQARINVAARLLIQIRHMQLDDGTPIDNPQLFANALNEAIGANIDCHNDLARAIDGPGELYKTLDAMRLEMGDIYPQNVRCGRGKDSANLHEQLDLPTPKASILGHAH</sequence>
<organism evidence="1 2">
    <name type="scientific">Legionella spiritensis</name>
    <dbReference type="NCBI Taxonomy" id="452"/>
    <lineage>
        <taxon>Bacteria</taxon>
        <taxon>Pseudomonadati</taxon>
        <taxon>Pseudomonadota</taxon>
        <taxon>Gammaproteobacteria</taxon>
        <taxon>Legionellales</taxon>
        <taxon>Legionellaceae</taxon>
        <taxon>Legionella</taxon>
    </lineage>
</organism>
<dbReference type="STRING" id="452.Lspi_1732"/>
<evidence type="ECO:0000313" key="2">
    <source>
        <dbReference type="Proteomes" id="UP000054877"/>
    </source>
</evidence>
<dbReference type="PATRIC" id="fig|452.5.peg.1908"/>
<protein>
    <submittedName>
        <fullName evidence="1">Uncharacterized protein</fullName>
    </submittedName>
</protein>
<reference evidence="1 2" key="1">
    <citation type="submission" date="2015-11" db="EMBL/GenBank/DDBJ databases">
        <title>Genomic analysis of 38 Legionella species identifies large and diverse effector repertoires.</title>
        <authorList>
            <person name="Burstein D."/>
            <person name="Amaro F."/>
            <person name="Zusman T."/>
            <person name="Lifshitz Z."/>
            <person name="Cohen O."/>
            <person name="Gilbert J.A."/>
            <person name="Pupko T."/>
            <person name="Shuman H.A."/>
            <person name="Segal G."/>
        </authorList>
    </citation>
    <scope>NUCLEOTIDE SEQUENCE [LARGE SCALE GENOMIC DNA]</scope>
    <source>
        <strain evidence="1 2">Mt.St.Helens-9</strain>
    </source>
</reference>
<dbReference type="RefSeq" id="WP_058483658.1">
    <property type="nucleotide sequence ID" value="NZ_CAAAII010000006.1"/>
</dbReference>
<proteinExistence type="predicted"/>
<name>A0A0W0Z076_LEGSP</name>
<dbReference type="AlphaFoldDB" id="A0A0W0Z076"/>
<gene>
    <name evidence="1" type="ORF">Lspi_1732</name>
</gene>
<evidence type="ECO:0000313" key="1">
    <source>
        <dbReference type="EMBL" id="KTD62520.1"/>
    </source>
</evidence>
<dbReference type="Proteomes" id="UP000054877">
    <property type="component" value="Unassembled WGS sequence"/>
</dbReference>
<accession>A0A0W0Z076</accession>
<dbReference type="OrthoDB" id="5637723at2"/>
<keyword evidence="2" id="KW-1185">Reference proteome</keyword>
<comment type="caution">
    <text evidence="1">The sequence shown here is derived from an EMBL/GenBank/DDBJ whole genome shotgun (WGS) entry which is preliminary data.</text>
</comment>
<dbReference type="EMBL" id="LNYX01000029">
    <property type="protein sequence ID" value="KTD62520.1"/>
    <property type="molecule type" value="Genomic_DNA"/>
</dbReference>